<dbReference type="Proteomes" id="UP001362999">
    <property type="component" value="Unassembled WGS sequence"/>
</dbReference>
<feature type="region of interest" description="Disordered" evidence="1">
    <location>
        <begin position="42"/>
        <end position="61"/>
    </location>
</feature>
<dbReference type="EMBL" id="JAWWNJ010000068">
    <property type="protein sequence ID" value="KAK7008280.1"/>
    <property type="molecule type" value="Genomic_DNA"/>
</dbReference>
<dbReference type="AlphaFoldDB" id="A0AAW0AGP1"/>
<reference evidence="2 3" key="1">
    <citation type="journal article" date="2024" name="J Genomics">
        <title>Draft genome sequencing and assembly of Favolaschia claudopus CIRM-BRFM 2984 isolated from oak limbs.</title>
        <authorList>
            <person name="Navarro D."/>
            <person name="Drula E."/>
            <person name="Chaduli D."/>
            <person name="Cazenave R."/>
            <person name="Ahrendt S."/>
            <person name="Wang J."/>
            <person name="Lipzen A."/>
            <person name="Daum C."/>
            <person name="Barry K."/>
            <person name="Grigoriev I.V."/>
            <person name="Favel A."/>
            <person name="Rosso M.N."/>
            <person name="Martin F."/>
        </authorList>
    </citation>
    <scope>NUCLEOTIDE SEQUENCE [LARGE SCALE GENOMIC DNA]</scope>
    <source>
        <strain evidence="2 3">CIRM-BRFM 2984</strain>
    </source>
</reference>
<organism evidence="2 3">
    <name type="scientific">Favolaschia claudopus</name>
    <dbReference type="NCBI Taxonomy" id="2862362"/>
    <lineage>
        <taxon>Eukaryota</taxon>
        <taxon>Fungi</taxon>
        <taxon>Dikarya</taxon>
        <taxon>Basidiomycota</taxon>
        <taxon>Agaricomycotina</taxon>
        <taxon>Agaricomycetes</taxon>
        <taxon>Agaricomycetidae</taxon>
        <taxon>Agaricales</taxon>
        <taxon>Marasmiineae</taxon>
        <taxon>Mycenaceae</taxon>
        <taxon>Favolaschia</taxon>
    </lineage>
</organism>
<sequence length="172" mass="18996">MYGMRLEEARAYVGGRGDKGRSVKTELAETAALEHQCCVRASEKKDGRGEDGKARGERDLSTQTRTSLFPTSDNVDSIGYRSKAFTNDQMVVTVQSRPLEIATSGGGLGRAMRVHRRSFSSFECLGVALNRNDAFKVARGVDVVPEVILRDLSPFCARRAKRVPRVSESRVR</sequence>
<protein>
    <submittedName>
        <fullName evidence="2">Uncharacterized protein</fullName>
    </submittedName>
</protein>
<evidence type="ECO:0000313" key="3">
    <source>
        <dbReference type="Proteomes" id="UP001362999"/>
    </source>
</evidence>
<feature type="compositionally biased region" description="Basic and acidic residues" evidence="1">
    <location>
        <begin position="42"/>
        <end position="60"/>
    </location>
</feature>
<accession>A0AAW0AGP1</accession>
<name>A0AAW0AGP1_9AGAR</name>
<proteinExistence type="predicted"/>
<evidence type="ECO:0000256" key="1">
    <source>
        <dbReference type="SAM" id="MobiDB-lite"/>
    </source>
</evidence>
<comment type="caution">
    <text evidence="2">The sequence shown here is derived from an EMBL/GenBank/DDBJ whole genome shotgun (WGS) entry which is preliminary data.</text>
</comment>
<evidence type="ECO:0000313" key="2">
    <source>
        <dbReference type="EMBL" id="KAK7008280.1"/>
    </source>
</evidence>
<gene>
    <name evidence="2" type="ORF">R3P38DRAFT_3365490</name>
</gene>
<keyword evidence="3" id="KW-1185">Reference proteome</keyword>